<dbReference type="Proteomes" id="UP000824881">
    <property type="component" value="Unassembled WGS sequence"/>
</dbReference>
<sequence length="1056" mass="118633">MPPAHIVAGAMAVYNAKDNVQESYDDWDPSSGLAPPPQAQPSTLHNHTDYSFGPSGIRTSRSVYHVDTSSHRGPDLTADEPSNTPQSDAFEPPRESDENNVLDVMQLLPRKRTAGDAPLLAWLPNRDRYVEEFLRLEAPSNNHICPRCSIPVEAPNQYRCPQCSDDRLFCKTCIVQQHAANPFHQVENWNSLFFDRCTLQSLGFQLQLGHPVGETCTNPVRAFRNSFVVIASHGVIPVTLDFCGCMGHSAHDVQLLRARLFPATSTDPRTAATFEVLRLFQLLSFSSKVSAYEFYNTLSRLTNNLGDPVPDRYSAFLRMVREWRHIRLMKRFGRGHDPGGVDSTRKGECAVLCPACPHPGKNLPPDWERTGDSKRWIHTLFLAIDANFRLKRLSASNDARDPSLNRGSSYFVEEGEYKAFLEQEGDGDSQEVSTCNNYDAVKSASIRGGKGTTASGVGTIECSRHDMKRPGSVGDLQKGEKYRNMDYLYFSSIKNHSPNDIVVSYDIACQWSTNLGQRSATYPPELVAYSNRLSVRYLVPKFHLYAHRTECQINYSFNLTPHVGRTDGESPERGWAAMNPVASSTKEMGPGSRRDTLDDHFGDYNWRKVIMLHTVMLRKVQDAVKMRAEHTGNFLAFSASLPAASVQAFSKMVHDWEGGLSKENPYAVTVEAVSANKVRLQMAQEEAAIAATDTPPIHDTITPRIFIEQGLDLIDQQHRLQDDARRLGPHSTEIQQTRVTERRSRLLRRIAAWNAIQELYLPGVSLHKQTRSAAGSPEPEYIVLLPSDLLPILHVDNKLVDCEWRLRFGQAHDILVDLRRQLLILSTMYQSKDRLIRGQSHNTRSATLIHNVQLRINSLAAKYRSYWAALCILGDVLNKSGWQVTLQPLEDSDIRSLKGGEDASSSEGRRTLSWIWVTQQKDESEMTDTMSEALRIEWCKSRARAQRWQEECILLKEEMQRIIRFHIWEAETWTARAREATSPGACAYAWRQNAARLHLASTCTHTWRNLAAYLEMGEGAVEAGSPLIEAPLQADEAGEQQGEGGNPGTISEPVGN</sequence>
<protein>
    <submittedName>
        <fullName evidence="1">Uncharacterized protein</fullName>
    </submittedName>
</protein>
<gene>
    <name evidence="1" type="ORF">CCMSSC00406_0004294</name>
</gene>
<accession>A0ACB7J9A0</accession>
<reference evidence="1 2" key="1">
    <citation type="journal article" date="2021" name="Appl. Environ. Microbiol.">
        <title>Genetic linkage and physical mapping for an oyster mushroom Pleurotus cornucopiae and QTL analysis for the trait cap color.</title>
        <authorList>
            <person name="Zhang Y."/>
            <person name="Gao W."/>
            <person name="Sonnenberg A."/>
            <person name="Chen Q."/>
            <person name="Zhang J."/>
            <person name="Huang C."/>
        </authorList>
    </citation>
    <scope>NUCLEOTIDE SEQUENCE [LARGE SCALE GENOMIC DNA]</scope>
    <source>
        <strain evidence="1">CCMSSC00406</strain>
    </source>
</reference>
<keyword evidence="2" id="KW-1185">Reference proteome</keyword>
<comment type="caution">
    <text evidence="1">The sequence shown here is derived from an EMBL/GenBank/DDBJ whole genome shotgun (WGS) entry which is preliminary data.</text>
</comment>
<evidence type="ECO:0000313" key="1">
    <source>
        <dbReference type="EMBL" id="KAG9227167.1"/>
    </source>
</evidence>
<organism evidence="1 2">
    <name type="scientific">Pleurotus cornucopiae</name>
    <name type="common">Cornucopia mushroom</name>
    <dbReference type="NCBI Taxonomy" id="5321"/>
    <lineage>
        <taxon>Eukaryota</taxon>
        <taxon>Fungi</taxon>
        <taxon>Dikarya</taxon>
        <taxon>Basidiomycota</taxon>
        <taxon>Agaricomycotina</taxon>
        <taxon>Agaricomycetes</taxon>
        <taxon>Agaricomycetidae</taxon>
        <taxon>Agaricales</taxon>
        <taxon>Pleurotineae</taxon>
        <taxon>Pleurotaceae</taxon>
        <taxon>Pleurotus</taxon>
    </lineage>
</organism>
<name>A0ACB7J9A0_PLECO</name>
<proteinExistence type="predicted"/>
<evidence type="ECO:0000313" key="2">
    <source>
        <dbReference type="Proteomes" id="UP000824881"/>
    </source>
</evidence>
<dbReference type="EMBL" id="WQMT02000001">
    <property type="protein sequence ID" value="KAG9227167.1"/>
    <property type="molecule type" value="Genomic_DNA"/>
</dbReference>